<keyword evidence="1" id="KW-0812">Transmembrane</keyword>
<proteinExistence type="predicted"/>
<accession>A0A0G1JCU5</accession>
<evidence type="ECO:0000256" key="1">
    <source>
        <dbReference type="SAM" id="Phobius"/>
    </source>
</evidence>
<feature type="transmembrane region" description="Helical" evidence="1">
    <location>
        <begin position="98"/>
        <end position="119"/>
    </location>
</feature>
<sequence>MGTTNCCHTNESKTKGLWRGLAAGLIPHSFCLFFIVLSAIGAAGASALVKNILLIPNIFTVLIVISILFATISAWLYLKKTKQFCFRGIKEKWRYLSLLFSTTLATNLLLILVVFPAAAKFQSETIETIGQANTMSLIVDIPCSGHAALIIDELKKETGINAIEFEFPSTFNVAYDPAQTSTEKIRSLEIFETFNLTN</sequence>
<comment type="caution">
    <text evidence="2">The sequence shown here is derived from an EMBL/GenBank/DDBJ whole genome shotgun (WGS) entry which is preliminary data.</text>
</comment>
<protein>
    <submittedName>
        <fullName evidence="2">Uncharacterized protein</fullName>
    </submittedName>
</protein>
<evidence type="ECO:0000313" key="3">
    <source>
        <dbReference type="Proteomes" id="UP000034154"/>
    </source>
</evidence>
<organism evidence="2 3">
    <name type="scientific">Candidatus Uhrbacteria bacterium GW2011_GWF2_44_350</name>
    <dbReference type="NCBI Taxonomy" id="1619000"/>
    <lineage>
        <taxon>Bacteria</taxon>
        <taxon>Candidatus Uhriibacteriota</taxon>
    </lineage>
</organism>
<dbReference type="EMBL" id="LCJB01000058">
    <property type="protein sequence ID" value="KKT69466.1"/>
    <property type="molecule type" value="Genomic_DNA"/>
</dbReference>
<dbReference type="Proteomes" id="UP000034154">
    <property type="component" value="Unassembled WGS sequence"/>
</dbReference>
<gene>
    <name evidence="2" type="ORF">UW63_C0058G0006</name>
</gene>
<keyword evidence="1" id="KW-0472">Membrane</keyword>
<evidence type="ECO:0000313" key="2">
    <source>
        <dbReference type="EMBL" id="KKT69466.1"/>
    </source>
</evidence>
<feature type="transmembrane region" description="Helical" evidence="1">
    <location>
        <begin position="21"/>
        <end position="48"/>
    </location>
</feature>
<name>A0A0G1JCU5_9BACT</name>
<dbReference type="AlphaFoldDB" id="A0A0G1JCU5"/>
<reference evidence="2 3" key="1">
    <citation type="journal article" date="2015" name="Nature">
        <title>rRNA introns, odd ribosomes, and small enigmatic genomes across a large radiation of phyla.</title>
        <authorList>
            <person name="Brown C.T."/>
            <person name="Hug L.A."/>
            <person name="Thomas B.C."/>
            <person name="Sharon I."/>
            <person name="Castelle C.J."/>
            <person name="Singh A."/>
            <person name="Wilkins M.J."/>
            <person name="Williams K.H."/>
            <person name="Banfield J.F."/>
        </authorList>
    </citation>
    <scope>NUCLEOTIDE SEQUENCE [LARGE SCALE GENOMIC DNA]</scope>
</reference>
<keyword evidence="1" id="KW-1133">Transmembrane helix</keyword>
<feature type="transmembrane region" description="Helical" evidence="1">
    <location>
        <begin position="54"/>
        <end position="78"/>
    </location>
</feature>